<feature type="compositionally biased region" description="Basic and acidic residues" evidence="1">
    <location>
        <begin position="67"/>
        <end position="79"/>
    </location>
</feature>
<feature type="region of interest" description="Disordered" evidence="1">
    <location>
        <begin position="46"/>
        <end position="106"/>
    </location>
</feature>
<feature type="compositionally biased region" description="Low complexity" evidence="1">
    <location>
        <begin position="56"/>
        <end position="65"/>
    </location>
</feature>
<feature type="compositionally biased region" description="Basic residues" evidence="1">
    <location>
        <begin position="292"/>
        <end position="304"/>
    </location>
</feature>
<dbReference type="AlphaFoldDB" id="A0A6J4P410"/>
<feature type="region of interest" description="Disordered" evidence="1">
    <location>
        <begin position="287"/>
        <end position="362"/>
    </location>
</feature>
<evidence type="ECO:0000256" key="1">
    <source>
        <dbReference type="SAM" id="MobiDB-lite"/>
    </source>
</evidence>
<accession>A0A6J4P410</accession>
<keyword evidence="2" id="KW-0131">Cell cycle</keyword>
<feature type="region of interest" description="Disordered" evidence="1">
    <location>
        <begin position="1"/>
        <end position="34"/>
    </location>
</feature>
<reference evidence="2" key="1">
    <citation type="submission" date="2020-02" db="EMBL/GenBank/DDBJ databases">
        <authorList>
            <person name="Meier V. D."/>
        </authorList>
    </citation>
    <scope>NUCLEOTIDE SEQUENCE</scope>
    <source>
        <strain evidence="2">AVDCRST_MAG78</strain>
    </source>
</reference>
<feature type="non-terminal residue" evidence="2">
    <location>
        <position position="1"/>
    </location>
</feature>
<dbReference type="GO" id="GO:0051301">
    <property type="term" value="P:cell division"/>
    <property type="evidence" value="ECO:0007669"/>
    <property type="project" value="UniProtKB-KW"/>
</dbReference>
<name>A0A6J4P410_9ACTN</name>
<organism evidence="2">
    <name type="scientific">uncultured Rubrobacteraceae bacterium</name>
    <dbReference type="NCBI Taxonomy" id="349277"/>
    <lineage>
        <taxon>Bacteria</taxon>
        <taxon>Bacillati</taxon>
        <taxon>Actinomycetota</taxon>
        <taxon>Rubrobacteria</taxon>
        <taxon>Rubrobacterales</taxon>
        <taxon>Rubrobacteraceae</taxon>
        <taxon>environmental samples</taxon>
    </lineage>
</organism>
<feature type="compositionally biased region" description="Basic and acidic residues" evidence="1">
    <location>
        <begin position="94"/>
        <end position="104"/>
    </location>
</feature>
<keyword evidence="2" id="KW-0132">Cell division</keyword>
<proteinExistence type="predicted"/>
<feature type="region of interest" description="Disordered" evidence="1">
    <location>
        <begin position="408"/>
        <end position="437"/>
    </location>
</feature>
<dbReference type="EMBL" id="CADCVB010000003">
    <property type="protein sequence ID" value="CAA9405652.1"/>
    <property type="molecule type" value="Genomic_DNA"/>
</dbReference>
<protein>
    <submittedName>
        <fullName evidence="2">FtsW-like cell division membrane protein CA_C0505</fullName>
    </submittedName>
</protein>
<feature type="compositionally biased region" description="Basic and acidic residues" evidence="1">
    <location>
        <begin position="340"/>
        <end position="352"/>
    </location>
</feature>
<feature type="non-terminal residue" evidence="2">
    <location>
        <position position="437"/>
    </location>
</feature>
<sequence>DPARHAPHDHRPPHNHPGFRDPHLRPGGEQPASHLRRLLRRYHGRALPRRQDLAPPLRCAAAADGDAPDRRRADHDLPPHLRGAGGREPSNHSGRLDPGGERRPRISGALLPRLPEALRLQIPFGPGRRRLRSLDLHAFRLRGQRGAALAADRARHLPALGVRQNRADHLLRRLSGREARPLGGDEQVVHGHTTTGAEVFRTRGARVGGIFRASHLRERPGEQPALLRRARADALRGDRPHRLRNPRRAPLRHRLLRDVHGVLARAVAREHLARPLVRPGRFGFPDLPEHLQHRRRRHKRHGPRRGLLPNHPRSRDGLRLLHHRQRAGAPGVDGPAPRLPDLRVQGHKDSPPRRGRRLQAPRLRANGHVRHADPHNRRRRHQGYPAHRHHPALRLLRRLLGGRQLRPHRLAPGRLREGREALRRRRGGLRGSGGDGL</sequence>
<feature type="compositionally biased region" description="Basic and acidic residues" evidence="1">
    <location>
        <begin position="1"/>
        <end position="26"/>
    </location>
</feature>
<evidence type="ECO:0000313" key="2">
    <source>
        <dbReference type="EMBL" id="CAA9405652.1"/>
    </source>
</evidence>
<feature type="compositionally biased region" description="Basic residues" evidence="1">
    <location>
        <begin position="353"/>
        <end position="362"/>
    </location>
</feature>
<gene>
    <name evidence="2" type="ORF">AVDCRST_MAG78-18</name>
</gene>